<dbReference type="GO" id="GO:0020037">
    <property type="term" value="F:heme binding"/>
    <property type="evidence" value="ECO:0007669"/>
    <property type="project" value="InterPro"/>
</dbReference>
<dbReference type="Pfam" id="PF00067">
    <property type="entry name" value="p450"/>
    <property type="match status" value="1"/>
</dbReference>
<comment type="caution">
    <text evidence="5">The sequence shown here is derived from an EMBL/GenBank/DDBJ whole genome shotgun (WGS) entry which is preliminary data.</text>
</comment>
<protein>
    <recommendedName>
        <fullName evidence="7">Cytochrome P450</fullName>
    </recommendedName>
</protein>
<dbReference type="PANTHER" id="PTHR47582:SF1">
    <property type="entry name" value="P450, PUTATIVE (EUROFUNG)-RELATED"/>
    <property type="match status" value="1"/>
</dbReference>
<evidence type="ECO:0000313" key="6">
    <source>
        <dbReference type="Proteomes" id="UP000566819"/>
    </source>
</evidence>
<feature type="region of interest" description="Disordered" evidence="4">
    <location>
        <begin position="461"/>
        <end position="501"/>
    </location>
</feature>
<dbReference type="AlphaFoldDB" id="A0A8H4R3G2"/>
<keyword evidence="3" id="KW-0560">Oxidoreductase</keyword>
<keyword evidence="3" id="KW-0503">Monooxygenase</keyword>
<dbReference type="PANTHER" id="PTHR47582">
    <property type="entry name" value="P450, PUTATIVE (EUROFUNG)-RELATED"/>
    <property type="match status" value="1"/>
</dbReference>
<dbReference type="InterPro" id="IPR017972">
    <property type="entry name" value="Cyt_P450_CS"/>
</dbReference>
<proteinExistence type="inferred from homology"/>
<dbReference type="InterPro" id="IPR053007">
    <property type="entry name" value="CYP450_monoxygenase_sec-met"/>
</dbReference>
<dbReference type="PROSITE" id="PS00086">
    <property type="entry name" value="CYTOCHROME_P450"/>
    <property type="match status" value="1"/>
</dbReference>
<comment type="similarity">
    <text evidence="3">Belongs to the cytochrome P450 family.</text>
</comment>
<accession>A0A8H4R3G2</accession>
<evidence type="ECO:0000256" key="2">
    <source>
        <dbReference type="ARBA" id="ARBA00023004"/>
    </source>
</evidence>
<dbReference type="GO" id="GO:0004497">
    <property type="term" value="F:monooxygenase activity"/>
    <property type="evidence" value="ECO:0007669"/>
    <property type="project" value="UniProtKB-KW"/>
</dbReference>
<dbReference type="SUPFAM" id="SSF48264">
    <property type="entry name" value="Cytochrome P450"/>
    <property type="match status" value="1"/>
</dbReference>
<reference evidence="5 6" key="1">
    <citation type="submission" date="2020-03" db="EMBL/GenBank/DDBJ databases">
        <title>Draft Genome Sequence of Cudoniella acicularis.</title>
        <authorList>
            <person name="Buettner E."/>
            <person name="Kellner H."/>
        </authorList>
    </citation>
    <scope>NUCLEOTIDE SEQUENCE [LARGE SCALE GENOMIC DNA]</scope>
    <source>
        <strain evidence="5 6">DSM 108380</strain>
    </source>
</reference>
<evidence type="ECO:0000256" key="1">
    <source>
        <dbReference type="ARBA" id="ARBA00022723"/>
    </source>
</evidence>
<sequence>MPSYTTGLLLIATVLAAVFACFRVRIWWTQDKNEPPVLGNSIPFLSPVLGIARQRTNFMVQLRDKCPSVPIYTLRLPGSRIYVINSPSLASVVQRQKRVIAFEPIPAQAAARMMGVSKAGVEVISRNCTTDESYFGTFLRATYPALAPGNGLEAMNRAAVEVLAVSMERLERWEGEGEIKVEIKEKIKVTEVDLWDWVRHEVLMATTEAIYGPDNPFRDPANERAWYELEQGIVMQMMQVHSLFPSGRSSFRARESLVQAFRRYFAYGAPGGCHPTPAPDSPSLSLVQARYRHNLSQGLSRDDIARTEIGQVAASLSNTIPAAFWMLWHVLSDPVVLADCRDEIERLVTVDLVQQKEPEQEQGLNGRAVQKEREVCTIDLAQLTNRQVCPVITSTWYEVLRFNHVGIAARVVMQDTLVDGYLLKKDSTAMIVSPVMHSDLSVWGPSAREFCHCRFIQTHSNNNNSDRDDRSTTATDNSQERSHKAKRGNLNPEKSPANRIFGGGSTLCPGRHFASQEVLSLLALTIMRFDVRPVGNGVLSSAQRPVRFIRPKNRGFDGSYKSSPRGRHMILNDLRRRIRQGRGLEQERTYK</sequence>
<keyword evidence="2 3" id="KW-0408">Iron</keyword>
<gene>
    <name evidence="5" type="ORF">G7Y89_g14296</name>
</gene>
<dbReference type="OrthoDB" id="3366823at2759"/>
<dbReference type="InterPro" id="IPR001128">
    <property type="entry name" value="Cyt_P450"/>
</dbReference>
<dbReference type="GO" id="GO:0005506">
    <property type="term" value="F:iron ion binding"/>
    <property type="evidence" value="ECO:0007669"/>
    <property type="project" value="InterPro"/>
</dbReference>
<dbReference type="Proteomes" id="UP000566819">
    <property type="component" value="Unassembled WGS sequence"/>
</dbReference>
<dbReference type="EMBL" id="JAAMPI010001850">
    <property type="protein sequence ID" value="KAF4622730.1"/>
    <property type="molecule type" value="Genomic_DNA"/>
</dbReference>
<evidence type="ECO:0008006" key="7">
    <source>
        <dbReference type="Google" id="ProtNLM"/>
    </source>
</evidence>
<dbReference type="CDD" id="cd11040">
    <property type="entry name" value="CYP7_CYP8-like"/>
    <property type="match status" value="1"/>
</dbReference>
<evidence type="ECO:0000313" key="5">
    <source>
        <dbReference type="EMBL" id="KAF4622730.1"/>
    </source>
</evidence>
<keyword evidence="1 3" id="KW-0479">Metal-binding</keyword>
<evidence type="ECO:0000256" key="3">
    <source>
        <dbReference type="RuleBase" id="RU000461"/>
    </source>
</evidence>
<dbReference type="GO" id="GO:0016705">
    <property type="term" value="F:oxidoreductase activity, acting on paired donors, with incorporation or reduction of molecular oxygen"/>
    <property type="evidence" value="ECO:0007669"/>
    <property type="project" value="InterPro"/>
</dbReference>
<dbReference type="Gene3D" id="1.10.630.10">
    <property type="entry name" value="Cytochrome P450"/>
    <property type="match status" value="1"/>
</dbReference>
<keyword evidence="6" id="KW-1185">Reference proteome</keyword>
<evidence type="ECO:0000256" key="4">
    <source>
        <dbReference type="SAM" id="MobiDB-lite"/>
    </source>
</evidence>
<name>A0A8H4R3G2_9HELO</name>
<dbReference type="InterPro" id="IPR036396">
    <property type="entry name" value="Cyt_P450_sf"/>
</dbReference>
<keyword evidence="3" id="KW-0349">Heme</keyword>
<organism evidence="5 6">
    <name type="scientific">Cudoniella acicularis</name>
    <dbReference type="NCBI Taxonomy" id="354080"/>
    <lineage>
        <taxon>Eukaryota</taxon>
        <taxon>Fungi</taxon>
        <taxon>Dikarya</taxon>
        <taxon>Ascomycota</taxon>
        <taxon>Pezizomycotina</taxon>
        <taxon>Leotiomycetes</taxon>
        <taxon>Helotiales</taxon>
        <taxon>Tricladiaceae</taxon>
        <taxon>Cudoniella</taxon>
    </lineage>
</organism>